<evidence type="ECO:0000313" key="6">
    <source>
        <dbReference type="Proteomes" id="UP000325212"/>
    </source>
</evidence>
<dbReference type="EMBL" id="BJLA01000002">
    <property type="protein sequence ID" value="GEA30032.1"/>
    <property type="molecule type" value="Genomic_DNA"/>
</dbReference>
<dbReference type="InterPro" id="IPR017900">
    <property type="entry name" value="4Fe4S_Fe_S_CS"/>
</dbReference>
<proteinExistence type="predicted"/>
<dbReference type="InterPro" id="IPR017896">
    <property type="entry name" value="4Fe4S_Fe-S-bd"/>
</dbReference>
<feature type="domain" description="4Fe-4S ferredoxin-type" evidence="4">
    <location>
        <begin position="42"/>
        <end position="70"/>
    </location>
</feature>
<dbReference type="Gene3D" id="3.30.70.20">
    <property type="match status" value="1"/>
</dbReference>
<gene>
    <name evidence="5" type="ORF">CDIOL_09550</name>
</gene>
<keyword evidence="2" id="KW-0408">Iron</keyword>
<accession>A0AAV3VW63</accession>
<evidence type="ECO:0000256" key="2">
    <source>
        <dbReference type="ARBA" id="ARBA00023004"/>
    </source>
</evidence>
<feature type="domain" description="4Fe-4S ferredoxin-type" evidence="4">
    <location>
        <begin position="7"/>
        <end position="37"/>
    </location>
</feature>
<dbReference type="PANTHER" id="PTHR43193">
    <property type="match status" value="1"/>
</dbReference>
<dbReference type="PROSITE" id="PS00198">
    <property type="entry name" value="4FE4S_FER_1"/>
    <property type="match status" value="2"/>
</dbReference>
<protein>
    <recommendedName>
        <fullName evidence="4">4Fe-4S ferredoxin-type domain-containing protein</fullName>
    </recommendedName>
</protein>
<evidence type="ECO:0000259" key="4">
    <source>
        <dbReference type="PROSITE" id="PS51379"/>
    </source>
</evidence>
<evidence type="ECO:0000313" key="5">
    <source>
        <dbReference type="EMBL" id="GEA30032.1"/>
    </source>
</evidence>
<dbReference type="Pfam" id="PF12838">
    <property type="entry name" value="Fer4_7"/>
    <property type="match status" value="1"/>
</dbReference>
<comment type="caution">
    <text evidence="5">The sequence shown here is derived from an EMBL/GenBank/DDBJ whole genome shotgun (WGS) entry which is preliminary data.</text>
</comment>
<dbReference type="GO" id="GO:0046872">
    <property type="term" value="F:metal ion binding"/>
    <property type="evidence" value="ECO:0007669"/>
    <property type="project" value="UniProtKB-KW"/>
</dbReference>
<keyword evidence="1" id="KW-0479">Metal-binding</keyword>
<evidence type="ECO:0000256" key="1">
    <source>
        <dbReference type="ARBA" id="ARBA00022723"/>
    </source>
</evidence>
<dbReference type="GO" id="GO:0051536">
    <property type="term" value="F:iron-sulfur cluster binding"/>
    <property type="evidence" value="ECO:0007669"/>
    <property type="project" value="UniProtKB-KW"/>
</dbReference>
<keyword evidence="6" id="KW-1185">Reference proteome</keyword>
<dbReference type="PROSITE" id="PS51379">
    <property type="entry name" value="4FE4S_FER_2"/>
    <property type="match status" value="2"/>
</dbReference>
<organism evidence="5 6">
    <name type="scientific">Clostridium diolis</name>
    <dbReference type="NCBI Taxonomy" id="223919"/>
    <lineage>
        <taxon>Bacteria</taxon>
        <taxon>Bacillati</taxon>
        <taxon>Bacillota</taxon>
        <taxon>Clostridia</taxon>
        <taxon>Eubacteriales</taxon>
        <taxon>Clostridiaceae</taxon>
        <taxon>Clostridium</taxon>
    </lineage>
</organism>
<dbReference type="InterPro" id="IPR052977">
    <property type="entry name" value="Polyferredoxin-like_ET"/>
</dbReference>
<dbReference type="Proteomes" id="UP000325212">
    <property type="component" value="Unassembled WGS sequence"/>
</dbReference>
<keyword evidence="3" id="KW-0411">Iron-sulfur</keyword>
<dbReference type="SUPFAM" id="SSF54862">
    <property type="entry name" value="4Fe-4S ferredoxins"/>
    <property type="match status" value="1"/>
</dbReference>
<reference evidence="5 6" key="1">
    <citation type="submission" date="2019-06" db="EMBL/GenBank/DDBJ databases">
        <title>Draft genome sequence of Clostridium diolis DSM 15410.</title>
        <authorList>
            <person name="Kobayashi H."/>
            <person name="Tanizawa Y."/>
            <person name="Tohno M."/>
        </authorList>
    </citation>
    <scope>NUCLEOTIDE SEQUENCE [LARGE SCALE GENOMIC DNA]</scope>
    <source>
        <strain evidence="5 6">DSM 15410</strain>
    </source>
</reference>
<dbReference type="PANTHER" id="PTHR43193:SF2">
    <property type="entry name" value="POLYFERREDOXIN PROTEIN FWDF"/>
    <property type="match status" value="1"/>
</dbReference>
<sequence>MKKMKELPILFGEKELCCGCSACYAICPKSAIYMVLDEEGFPYPKIETEKCVRCYKCIAVCPIKIKERSR</sequence>
<evidence type="ECO:0000256" key="3">
    <source>
        <dbReference type="ARBA" id="ARBA00023014"/>
    </source>
</evidence>
<dbReference type="AlphaFoldDB" id="A0AAV3VW63"/>
<name>A0AAV3VW63_9CLOT</name>